<dbReference type="AlphaFoldDB" id="A0A9P5MZT0"/>
<reference evidence="2" key="2">
    <citation type="journal article" date="2020" name="Nat. Commun.">
        <title>Large-scale genome sequencing of mycorrhizal fungi provides insights into the early evolution of symbiotic traits.</title>
        <authorList>
            <person name="Miyauchi S."/>
            <person name="Kiss E."/>
            <person name="Kuo A."/>
            <person name="Drula E."/>
            <person name="Kohler A."/>
            <person name="Sanchez-Garcia M."/>
            <person name="Morin E."/>
            <person name="Andreopoulos B."/>
            <person name="Barry K.W."/>
            <person name="Bonito G."/>
            <person name="Buee M."/>
            <person name="Carver A."/>
            <person name="Chen C."/>
            <person name="Cichocki N."/>
            <person name="Clum A."/>
            <person name="Culley D."/>
            <person name="Crous P.W."/>
            <person name="Fauchery L."/>
            <person name="Girlanda M."/>
            <person name="Hayes R.D."/>
            <person name="Keri Z."/>
            <person name="LaButti K."/>
            <person name="Lipzen A."/>
            <person name="Lombard V."/>
            <person name="Magnuson J."/>
            <person name="Maillard F."/>
            <person name="Murat C."/>
            <person name="Nolan M."/>
            <person name="Ohm R.A."/>
            <person name="Pangilinan J."/>
            <person name="Pereira M.F."/>
            <person name="Perotto S."/>
            <person name="Peter M."/>
            <person name="Pfister S."/>
            <person name="Riley R."/>
            <person name="Sitrit Y."/>
            <person name="Stielow J.B."/>
            <person name="Szollosi G."/>
            <person name="Zifcakova L."/>
            <person name="Stursova M."/>
            <person name="Spatafora J.W."/>
            <person name="Tedersoo L."/>
            <person name="Vaario L.M."/>
            <person name="Yamada A."/>
            <person name="Yan M."/>
            <person name="Wang P."/>
            <person name="Xu J."/>
            <person name="Bruns T."/>
            <person name="Baldrian P."/>
            <person name="Vilgalys R."/>
            <person name="Dunand C."/>
            <person name="Henrissat B."/>
            <person name="Grigoriev I.V."/>
            <person name="Hibbett D."/>
            <person name="Nagy L.G."/>
            <person name="Martin F.M."/>
        </authorList>
    </citation>
    <scope>NUCLEOTIDE SEQUENCE</scope>
    <source>
        <strain evidence="2">Prilba</strain>
    </source>
</reference>
<comment type="caution">
    <text evidence="2">The sequence shown here is derived from an EMBL/GenBank/DDBJ whole genome shotgun (WGS) entry which is preliminary data.</text>
</comment>
<organism evidence="2 3">
    <name type="scientific">Russula ochroleuca</name>
    <dbReference type="NCBI Taxonomy" id="152965"/>
    <lineage>
        <taxon>Eukaryota</taxon>
        <taxon>Fungi</taxon>
        <taxon>Dikarya</taxon>
        <taxon>Basidiomycota</taxon>
        <taxon>Agaricomycotina</taxon>
        <taxon>Agaricomycetes</taxon>
        <taxon>Russulales</taxon>
        <taxon>Russulaceae</taxon>
        <taxon>Russula</taxon>
    </lineage>
</organism>
<evidence type="ECO:0000256" key="1">
    <source>
        <dbReference type="SAM" id="MobiDB-lite"/>
    </source>
</evidence>
<evidence type="ECO:0000313" key="3">
    <source>
        <dbReference type="Proteomes" id="UP000759537"/>
    </source>
</evidence>
<feature type="region of interest" description="Disordered" evidence="1">
    <location>
        <begin position="85"/>
        <end position="105"/>
    </location>
</feature>
<dbReference type="EMBL" id="WHVB01000005">
    <property type="protein sequence ID" value="KAF8482698.1"/>
    <property type="molecule type" value="Genomic_DNA"/>
</dbReference>
<protein>
    <submittedName>
        <fullName evidence="2">Uncharacterized protein</fullName>
    </submittedName>
</protein>
<gene>
    <name evidence="2" type="ORF">DFH94DRAFT_376170</name>
</gene>
<dbReference type="Proteomes" id="UP000759537">
    <property type="component" value="Unassembled WGS sequence"/>
</dbReference>
<reference evidence="2" key="1">
    <citation type="submission" date="2019-10" db="EMBL/GenBank/DDBJ databases">
        <authorList>
            <consortium name="DOE Joint Genome Institute"/>
            <person name="Kuo A."/>
            <person name="Miyauchi S."/>
            <person name="Kiss E."/>
            <person name="Drula E."/>
            <person name="Kohler A."/>
            <person name="Sanchez-Garcia M."/>
            <person name="Andreopoulos B."/>
            <person name="Barry K.W."/>
            <person name="Bonito G."/>
            <person name="Buee M."/>
            <person name="Carver A."/>
            <person name="Chen C."/>
            <person name="Cichocki N."/>
            <person name="Clum A."/>
            <person name="Culley D."/>
            <person name="Crous P.W."/>
            <person name="Fauchery L."/>
            <person name="Girlanda M."/>
            <person name="Hayes R."/>
            <person name="Keri Z."/>
            <person name="LaButti K."/>
            <person name="Lipzen A."/>
            <person name="Lombard V."/>
            <person name="Magnuson J."/>
            <person name="Maillard F."/>
            <person name="Morin E."/>
            <person name="Murat C."/>
            <person name="Nolan M."/>
            <person name="Ohm R."/>
            <person name="Pangilinan J."/>
            <person name="Pereira M."/>
            <person name="Perotto S."/>
            <person name="Peter M."/>
            <person name="Riley R."/>
            <person name="Sitrit Y."/>
            <person name="Stielow B."/>
            <person name="Szollosi G."/>
            <person name="Zifcakova L."/>
            <person name="Stursova M."/>
            <person name="Spatafora J.W."/>
            <person name="Tedersoo L."/>
            <person name="Vaario L.-M."/>
            <person name="Yamada A."/>
            <person name="Yan M."/>
            <person name="Wang P."/>
            <person name="Xu J."/>
            <person name="Bruns T."/>
            <person name="Baldrian P."/>
            <person name="Vilgalys R."/>
            <person name="Henrissat B."/>
            <person name="Grigoriev I.V."/>
            <person name="Hibbett D."/>
            <person name="Nagy L.G."/>
            <person name="Martin F.M."/>
        </authorList>
    </citation>
    <scope>NUCLEOTIDE SEQUENCE</scope>
    <source>
        <strain evidence="2">Prilba</strain>
    </source>
</reference>
<name>A0A9P5MZT0_9AGAM</name>
<evidence type="ECO:0000313" key="2">
    <source>
        <dbReference type="EMBL" id="KAF8482698.1"/>
    </source>
</evidence>
<sequence length="183" mass="20348">MVIGSEKPLFIQLDIPNSPFLFSLPSDDDTLLSAIAPPTAPYPTLSSKMIPFPMMPPSISSSSSSSLMHHPSHSVPEITITSALSETSLRGPPTSPPRASSHPKPHLSAFASKKLVEFIDFLEKIDRDMASEVEHVKESIKEAREYVGEWREERSMRCAELLKRREREGRVTKESGSDFELSI</sequence>
<keyword evidence="3" id="KW-1185">Reference proteome</keyword>
<proteinExistence type="predicted"/>
<accession>A0A9P5MZT0</accession>
<dbReference type="OrthoDB" id="3018737at2759"/>